<sequence length="127" mass="13932">MSAPINRAIAWFEIPSVDFERAVRFYEAALDTTLRREDFGMPMAVFSYDEPSTGGCIVQSPTLEPSQTGSLVYLNARPTVDATLERVKRAGGKVEGPAVQLPHDIGWIGFFTDTEGNRIGLHSKTNA</sequence>
<evidence type="ECO:0000313" key="3">
    <source>
        <dbReference type="Proteomes" id="UP000019146"/>
    </source>
</evidence>
<evidence type="ECO:0000259" key="1">
    <source>
        <dbReference type="PROSITE" id="PS51819"/>
    </source>
</evidence>
<dbReference type="RefSeq" id="WP_036002729.1">
    <property type="nucleotide sequence ID" value="NZ_CP012746.1"/>
</dbReference>
<dbReference type="PROSITE" id="PS51819">
    <property type="entry name" value="VOC"/>
    <property type="match status" value="1"/>
</dbReference>
<dbReference type="EMBL" id="CP012746">
    <property type="protein sequence ID" value="ALL64127.1"/>
    <property type="molecule type" value="Genomic_DNA"/>
</dbReference>
<dbReference type="Pfam" id="PF00903">
    <property type="entry name" value="Glyoxalase"/>
    <property type="match status" value="1"/>
</dbReference>
<reference evidence="2 3" key="1">
    <citation type="journal article" date="2014" name="Genome Announc.">
        <title>Draft Genome Sequence of the Haloacid-Degrading Burkholderia caribensis Strain MBA4.</title>
        <authorList>
            <person name="Pan Y."/>
            <person name="Kong K.F."/>
            <person name="Tsang J.S."/>
        </authorList>
    </citation>
    <scope>NUCLEOTIDE SEQUENCE [LARGE SCALE GENOMIC DNA]</scope>
    <source>
        <strain evidence="2 3">MBA4</strain>
    </source>
</reference>
<name>A0A0P0R7Z7_9BURK</name>
<protein>
    <submittedName>
        <fullName evidence="2">Glyoxalase family protein</fullName>
    </submittedName>
</protein>
<proteinExistence type="predicted"/>
<organism evidence="2 3">
    <name type="scientific">Paraburkholderia caribensis MBA4</name>
    <dbReference type="NCBI Taxonomy" id="1323664"/>
    <lineage>
        <taxon>Bacteria</taxon>
        <taxon>Pseudomonadati</taxon>
        <taxon>Pseudomonadota</taxon>
        <taxon>Betaproteobacteria</taxon>
        <taxon>Burkholderiales</taxon>
        <taxon>Burkholderiaceae</taxon>
        <taxon>Paraburkholderia</taxon>
    </lineage>
</organism>
<dbReference type="GeneID" id="69968333"/>
<dbReference type="KEGG" id="bcai:K788_0004816"/>
<feature type="domain" description="VOC" evidence="1">
    <location>
        <begin position="8"/>
        <end position="124"/>
    </location>
</feature>
<dbReference type="Proteomes" id="UP000019146">
    <property type="component" value="Chromosome 1"/>
</dbReference>
<dbReference type="InterPro" id="IPR037523">
    <property type="entry name" value="VOC_core"/>
</dbReference>
<accession>A0A0P0R7Z7</accession>
<dbReference type="PANTHER" id="PTHR33993:SF2">
    <property type="entry name" value="VOC DOMAIN-CONTAINING PROTEIN"/>
    <property type="match status" value="1"/>
</dbReference>
<gene>
    <name evidence="2" type="ORF">K788_0004816</name>
</gene>
<dbReference type="InterPro" id="IPR052164">
    <property type="entry name" value="Anthracycline_SecMetBiosynth"/>
</dbReference>
<dbReference type="SUPFAM" id="SSF54593">
    <property type="entry name" value="Glyoxalase/Bleomycin resistance protein/Dihydroxybiphenyl dioxygenase"/>
    <property type="match status" value="1"/>
</dbReference>
<dbReference type="CDD" id="cd07247">
    <property type="entry name" value="SgaA_N_like"/>
    <property type="match status" value="1"/>
</dbReference>
<dbReference type="AlphaFoldDB" id="A0A0P0R7Z7"/>
<evidence type="ECO:0000313" key="2">
    <source>
        <dbReference type="EMBL" id="ALL64127.1"/>
    </source>
</evidence>
<dbReference type="PANTHER" id="PTHR33993">
    <property type="entry name" value="GLYOXALASE-RELATED"/>
    <property type="match status" value="1"/>
</dbReference>
<dbReference type="Gene3D" id="3.10.180.10">
    <property type="entry name" value="2,3-Dihydroxybiphenyl 1,2-Dioxygenase, domain 1"/>
    <property type="match status" value="1"/>
</dbReference>
<dbReference type="InterPro" id="IPR029068">
    <property type="entry name" value="Glyas_Bleomycin-R_OHBP_Dase"/>
</dbReference>
<dbReference type="InterPro" id="IPR004360">
    <property type="entry name" value="Glyas_Fos-R_dOase_dom"/>
</dbReference>